<keyword evidence="3" id="KW-1185">Reference proteome</keyword>
<proteinExistence type="predicted"/>
<evidence type="ECO:0000313" key="2">
    <source>
        <dbReference type="EMBL" id="MBE9021306.1"/>
    </source>
</evidence>
<dbReference type="AlphaFoldDB" id="A0A8J6ZLX0"/>
<reference evidence="2" key="1">
    <citation type="submission" date="2020-10" db="EMBL/GenBank/DDBJ databases">
        <authorList>
            <person name="Castelo-Branco R."/>
            <person name="Eusebio N."/>
            <person name="Adriana R."/>
            <person name="Vieira A."/>
            <person name="Brugerolle De Fraissinette N."/>
            <person name="Rezende De Castro R."/>
            <person name="Schneider M.P."/>
            <person name="Vasconcelos V."/>
            <person name="Leao P.N."/>
        </authorList>
    </citation>
    <scope>NUCLEOTIDE SEQUENCE</scope>
    <source>
        <strain evidence="2">LEGE 12446</strain>
    </source>
</reference>
<accession>A0A8J6ZLX0</accession>
<name>A0A8J6ZLX0_DESMC</name>
<gene>
    <name evidence="2" type="ORF">IQ276_02155</name>
</gene>
<evidence type="ECO:0000256" key="1">
    <source>
        <dbReference type="SAM" id="Phobius"/>
    </source>
</evidence>
<feature type="transmembrane region" description="Helical" evidence="1">
    <location>
        <begin position="12"/>
        <end position="33"/>
    </location>
</feature>
<dbReference type="RefSeq" id="WP_193913325.1">
    <property type="nucleotide sequence ID" value="NZ_JADEXS020000005.1"/>
</dbReference>
<protein>
    <submittedName>
        <fullName evidence="2">Uncharacterized protein</fullName>
    </submittedName>
</protein>
<dbReference type="EMBL" id="JADEXS010000015">
    <property type="protein sequence ID" value="MBE9021306.1"/>
    <property type="molecule type" value="Genomic_DNA"/>
</dbReference>
<keyword evidence="1" id="KW-0472">Membrane</keyword>
<dbReference type="Proteomes" id="UP000622533">
    <property type="component" value="Unassembled WGS sequence"/>
</dbReference>
<keyword evidence="1" id="KW-0812">Transmembrane</keyword>
<keyword evidence="1" id="KW-1133">Transmembrane helix</keyword>
<evidence type="ECO:0000313" key="3">
    <source>
        <dbReference type="Proteomes" id="UP000622533"/>
    </source>
</evidence>
<organism evidence="2 3">
    <name type="scientific">Desmonostoc muscorum LEGE 12446</name>
    <dbReference type="NCBI Taxonomy" id="1828758"/>
    <lineage>
        <taxon>Bacteria</taxon>
        <taxon>Bacillati</taxon>
        <taxon>Cyanobacteriota</taxon>
        <taxon>Cyanophyceae</taxon>
        <taxon>Nostocales</taxon>
        <taxon>Nostocaceae</taxon>
        <taxon>Desmonostoc</taxon>
    </lineage>
</organism>
<comment type="caution">
    <text evidence="2">The sequence shown here is derived from an EMBL/GenBank/DDBJ whole genome shotgun (WGS) entry which is preliminary data.</text>
</comment>
<sequence>MFFIDIPDSWKYLVASLLTGGFGFIIACLNNYFQIKKETKNWEKDKIWNGYQKCISNLNLIDGLWTYVDAENKVNYVLDSGNKEKIFTLSSEIYPYLYWIIYNYPNSKIEAIKTIKEIIKEEKAGDVTTINANNLTCLIFTPNSLNTLKKSLIQLMINDPRLSDKNIRYPF</sequence>